<dbReference type="GeneID" id="734026"/>
<dbReference type="AGR" id="Xenbase:XB-GENE-5751350"/>
<dbReference type="Proteomes" id="UP000008143">
    <property type="component" value="Chromosome 6"/>
</dbReference>
<keyword evidence="1" id="KW-0677">Repeat</keyword>
<dbReference type="GO" id="GO:0003723">
    <property type="term" value="F:RNA binding"/>
    <property type="evidence" value="ECO:0000318"/>
    <property type="project" value="GO_Central"/>
</dbReference>
<evidence type="ECO:0000256" key="3">
    <source>
        <dbReference type="PROSITE-ProRule" id="PRU00176"/>
    </source>
</evidence>
<gene>
    <name evidence="8 9" type="primary">rbm12b.2</name>
    <name evidence="8" type="synonym">rbm12b</name>
    <name evidence="6" type="ORF">TEgg001m03.1-001</name>
</gene>
<sequence length="641" mass="71681">MSVVIKLQGLSIEANSIDIRQFFSNLDIPKGYIYITGGKYGEAFIIFSSYEDARRAISYSGRPLKNSSVHLSISSQAEMQRALEEINSRFSSVNSASGNGTPSYKETSYFRKPDTLYVYVHGMPLNTTKVEIKSFFVGLTVEDAIFLKYPSGLRNGNAIVKFTTSGDAHEAVKRSGQQMGSTPVSLMLSDEAEWIKVGGVRARKRELSPEVSFDDRKKSVPHSRHELIKTRARSPYEERFVHLINLPYDVSKRDIKVHFGNLAMKDSQITFLCDWSGKRTREGFVKFTSINQYRDACAQHRKEFCSRLVDVLPISERDMMDLIARTGKKPRERSLRKDSPKKCSQESNLGKGKCIYLRNFASNVTKPDIQNFFSGFSLKEEDIFLLYDNNGIGLGEALVVFSTEKEAESTKKLHCKKFQGTEILLSCINEQQMKAFGVNTSARQSEAKIQEQAPEYKARAPARETHLPVTEVGASVNMKCEHLDLPVKLQSSKLPVAYETLQSLDLPFTLGSTDFPKKEDFAENALHRAVDTPSIAKDVPFIQIQVNSGSVPDSPVKDVIPNNNGNQNGVGVVLVKHLPRTFTVSEALDFFHGYKVSSVNLAQIGNGVARVRFQTHKEAVDAVKDLNNKPVGHHKVFLALV</sequence>
<proteinExistence type="evidence at transcript level"/>
<feature type="region of interest" description="Disordered" evidence="4">
    <location>
        <begin position="326"/>
        <end position="347"/>
    </location>
</feature>
<dbReference type="GO" id="GO:1990904">
    <property type="term" value="C:ribonucleoprotein complex"/>
    <property type="evidence" value="ECO:0000318"/>
    <property type="project" value="GO_Central"/>
</dbReference>
<dbReference type="Xenbase" id="XB-GENE-5751350">
    <property type="gene designation" value="rbm12b.2"/>
</dbReference>
<evidence type="ECO:0000313" key="8">
    <source>
        <dbReference type="RefSeq" id="NP_001039182.1"/>
    </source>
</evidence>
<accession>Q28E46</accession>
<dbReference type="OrthoDB" id="2588702at2759"/>
<dbReference type="InterPro" id="IPR050666">
    <property type="entry name" value="ESRP"/>
</dbReference>
<dbReference type="PROSITE" id="PS50102">
    <property type="entry name" value="RRM"/>
    <property type="match status" value="4"/>
</dbReference>
<dbReference type="HOGENOM" id="CLU_004368_1_0_1"/>
<dbReference type="RefSeq" id="NP_001039182.1">
    <property type="nucleotide sequence ID" value="NM_001045717.1"/>
</dbReference>
<dbReference type="InterPro" id="IPR000504">
    <property type="entry name" value="RRM_dom"/>
</dbReference>
<dbReference type="Gene3D" id="3.30.70.330">
    <property type="match status" value="5"/>
</dbReference>
<evidence type="ECO:0000256" key="4">
    <source>
        <dbReference type="SAM" id="MobiDB-lite"/>
    </source>
</evidence>
<dbReference type="GO" id="GO:0005654">
    <property type="term" value="C:nucleoplasm"/>
    <property type="evidence" value="ECO:0000318"/>
    <property type="project" value="GO_Central"/>
</dbReference>
<dbReference type="InterPro" id="IPR012677">
    <property type="entry name" value="Nucleotide-bd_a/b_plait_sf"/>
</dbReference>
<dbReference type="GO" id="GO:0043484">
    <property type="term" value="P:regulation of RNA splicing"/>
    <property type="evidence" value="ECO:0000318"/>
    <property type="project" value="GO_Central"/>
</dbReference>
<evidence type="ECO:0000259" key="5">
    <source>
        <dbReference type="PROSITE" id="PS50102"/>
    </source>
</evidence>
<dbReference type="AlphaFoldDB" id="Q28E46"/>
<dbReference type="Pfam" id="PF00076">
    <property type="entry name" value="RRM_1"/>
    <property type="match status" value="1"/>
</dbReference>
<protein>
    <submittedName>
        <fullName evidence="6">Novel protein containing five RNA recognition motifs. (A.k.a. RRM, RBD, or RNP domain)</fullName>
    </submittedName>
    <submittedName>
        <fullName evidence="8">RNA binding motif protein 12B gene 2</fullName>
    </submittedName>
</protein>
<dbReference type="InterPro" id="IPR035979">
    <property type="entry name" value="RBD_domain_sf"/>
</dbReference>
<reference evidence="8" key="2">
    <citation type="submission" date="2025-04" db="UniProtKB">
        <authorList>
            <consortium name="RefSeq"/>
        </authorList>
    </citation>
    <scope>IDENTIFICATION</scope>
</reference>
<feature type="domain" description="RRM" evidence="5">
    <location>
        <begin position="3"/>
        <end position="76"/>
    </location>
</feature>
<keyword evidence="7" id="KW-1185">Reference proteome</keyword>
<feature type="domain" description="RRM" evidence="5">
    <location>
        <begin position="571"/>
        <end position="641"/>
    </location>
</feature>
<dbReference type="SUPFAM" id="SSF54928">
    <property type="entry name" value="RNA-binding domain, RBD"/>
    <property type="match status" value="4"/>
</dbReference>
<dbReference type="SMART" id="SM00360">
    <property type="entry name" value="RRM"/>
    <property type="match status" value="5"/>
</dbReference>
<evidence type="ECO:0000256" key="1">
    <source>
        <dbReference type="ARBA" id="ARBA00022737"/>
    </source>
</evidence>
<evidence type="ECO:0000313" key="7">
    <source>
        <dbReference type="Proteomes" id="UP000008143"/>
    </source>
</evidence>
<reference evidence="6" key="1">
    <citation type="submission" date="2006-10" db="EMBL/GenBank/DDBJ databases">
        <authorList>
            <person name="Amaya E."/>
            <person name="Ashurst J.L."/>
            <person name="Bonfield J.K."/>
            <person name="Croning M.D.R."/>
            <person name="Chen C-K."/>
            <person name="Davies R.M."/>
            <person name="Francis M.D."/>
            <person name="Garrett N."/>
            <person name="Gilchrist M.J."/>
            <person name="Grafham D.V."/>
            <person name="McLaren S.R."/>
            <person name="Papalopulu N."/>
            <person name="Rogers J."/>
            <person name="Smith J.C."/>
            <person name="Taylor R.G."/>
            <person name="Voigt J."/>
            <person name="Zorn A.M."/>
        </authorList>
    </citation>
    <scope>NUCLEOTIDE SEQUENCE</scope>
</reference>
<dbReference type="CTD" id="734026"/>
<dbReference type="EMBL" id="CR848454">
    <property type="protein sequence ID" value="CAJ81954.1"/>
    <property type="molecule type" value="mRNA"/>
</dbReference>
<evidence type="ECO:0000256" key="2">
    <source>
        <dbReference type="ARBA" id="ARBA00022884"/>
    </source>
</evidence>
<evidence type="ECO:0000313" key="6">
    <source>
        <dbReference type="EMBL" id="CAJ81954.1"/>
    </source>
</evidence>
<organism evidence="6">
    <name type="scientific">Xenopus tropicalis</name>
    <name type="common">Western clawed frog</name>
    <name type="synonym">Silurana tropicalis</name>
    <dbReference type="NCBI Taxonomy" id="8364"/>
    <lineage>
        <taxon>Eukaryota</taxon>
        <taxon>Metazoa</taxon>
        <taxon>Chordata</taxon>
        <taxon>Craniata</taxon>
        <taxon>Vertebrata</taxon>
        <taxon>Euteleostomi</taxon>
        <taxon>Amphibia</taxon>
        <taxon>Batrachia</taxon>
        <taxon>Anura</taxon>
        <taxon>Pipoidea</taxon>
        <taxon>Pipidae</taxon>
        <taxon>Xenopodinae</taxon>
        <taxon>Xenopus</taxon>
        <taxon>Silurana</taxon>
    </lineage>
</organism>
<feature type="compositionally biased region" description="Basic and acidic residues" evidence="4">
    <location>
        <begin position="332"/>
        <end position="344"/>
    </location>
</feature>
<feature type="domain" description="RRM" evidence="5">
    <location>
        <begin position="116"/>
        <end position="191"/>
    </location>
</feature>
<evidence type="ECO:0000313" key="9">
    <source>
        <dbReference type="Xenbase" id="XB-GENE-5751350"/>
    </source>
</evidence>
<keyword evidence="2 3" id="KW-0694">RNA-binding</keyword>
<dbReference type="PANTHER" id="PTHR13976">
    <property type="entry name" value="HETEROGENEOUS NUCLEAR RIBONUCLEOPROTEIN-RELATED"/>
    <property type="match status" value="1"/>
</dbReference>
<dbReference type="KEGG" id="xtr:734026"/>
<feature type="domain" description="RRM" evidence="5">
    <location>
        <begin position="353"/>
        <end position="443"/>
    </location>
</feature>
<name>Q28E46_XENTR</name>